<dbReference type="Proteomes" id="UP000295371">
    <property type="component" value="Unassembled WGS sequence"/>
</dbReference>
<dbReference type="NCBIfam" id="NF003297">
    <property type="entry name" value="PRK04296.1-2"/>
    <property type="match status" value="1"/>
</dbReference>
<evidence type="ECO:0000256" key="8">
    <source>
        <dbReference type="RuleBase" id="RU000544"/>
    </source>
</evidence>
<dbReference type="InterPro" id="IPR001267">
    <property type="entry name" value="Thymidine_kinase"/>
</dbReference>
<reference evidence="11 12" key="1">
    <citation type="submission" date="2019-03" db="EMBL/GenBank/DDBJ databases">
        <title>Genomic Encyclopedia of Archaeal and Bacterial Type Strains, Phase II (KMG-II): from individual species to whole genera.</title>
        <authorList>
            <person name="Goeker M."/>
        </authorList>
    </citation>
    <scope>NUCLEOTIDE SEQUENCE [LARGE SCALE GENOMIC DNA]</scope>
    <source>
        <strain evidence="11 12">DSM 24323</strain>
    </source>
</reference>
<evidence type="ECO:0000256" key="2">
    <source>
        <dbReference type="ARBA" id="ARBA00012118"/>
    </source>
</evidence>
<evidence type="ECO:0000256" key="7">
    <source>
        <dbReference type="ARBA" id="ARBA00022840"/>
    </source>
</evidence>
<dbReference type="AlphaFoldDB" id="A0A4R7J8U1"/>
<dbReference type="GO" id="GO:0071897">
    <property type="term" value="P:DNA biosynthetic process"/>
    <property type="evidence" value="ECO:0007669"/>
    <property type="project" value="UniProtKB-KW"/>
</dbReference>
<dbReference type="Gene3D" id="3.40.50.300">
    <property type="entry name" value="P-loop containing nucleotide triphosphate hydrolases"/>
    <property type="match status" value="1"/>
</dbReference>
<evidence type="ECO:0000256" key="3">
    <source>
        <dbReference type="ARBA" id="ARBA00022634"/>
    </source>
</evidence>
<organism evidence="11 12">
    <name type="scientific">Naumannella halotolerans</name>
    <dbReference type="NCBI Taxonomy" id="993414"/>
    <lineage>
        <taxon>Bacteria</taxon>
        <taxon>Bacillati</taxon>
        <taxon>Actinomycetota</taxon>
        <taxon>Actinomycetes</taxon>
        <taxon>Propionibacteriales</taxon>
        <taxon>Propionibacteriaceae</taxon>
        <taxon>Naumannella</taxon>
    </lineage>
</organism>
<sequence length="270" mass="29465">MVIGEELTVDVPDRAQCLLVAELVFFTGPMDCGKSTLALQVHHTQSTAGRAGQLFTKFDRSGDSVISSRLGLSSPAAEVGDELDFFGYAVTELTAGRRLDYLICDEAQFYTDLQVEQLARVVDDLQLDVFAFGILTDFRTRLFPGSGRLVELADRMETLQVQPVCWCGQRATHNARVIDGVMVTEGSQLVVGDTDAVEQAPTEPAEDPLPEADGTVPGMPSETAQPTDPGTVTYEVLCRQHHRRRMTRAVAQATLSPEPLPFGQDPPRID</sequence>
<evidence type="ECO:0000256" key="5">
    <source>
        <dbReference type="ARBA" id="ARBA00022741"/>
    </source>
</evidence>
<keyword evidence="6 8" id="KW-0418">Kinase</keyword>
<evidence type="ECO:0000256" key="9">
    <source>
        <dbReference type="RuleBase" id="RU004165"/>
    </source>
</evidence>
<comment type="catalytic activity">
    <reaction evidence="8">
        <text>thymidine + ATP = dTMP + ADP + H(+)</text>
        <dbReference type="Rhea" id="RHEA:19129"/>
        <dbReference type="ChEBI" id="CHEBI:15378"/>
        <dbReference type="ChEBI" id="CHEBI:17748"/>
        <dbReference type="ChEBI" id="CHEBI:30616"/>
        <dbReference type="ChEBI" id="CHEBI:63528"/>
        <dbReference type="ChEBI" id="CHEBI:456216"/>
        <dbReference type="EC" id="2.7.1.21"/>
    </reaction>
</comment>
<comment type="caution">
    <text evidence="11">The sequence shown here is derived from an EMBL/GenBank/DDBJ whole genome shotgun (WGS) entry which is preliminary data.</text>
</comment>
<feature type="region of interest" description="Disordered" evidence="10">
    <location>
        <begin position="197"/>
        <end position="231"/>
    </location>
</feature>
<evidence type="ECO:0000256" key="1">
    <source>
        <dbReference type="ARBA" id="ARBA00007587"/>
    </source>
</evidence>
<keyword evidence="7 8" id="KW-0067">ATP-binding</keyword>
<dbReference type="GO" id="GO:0004797">
    <property type="term" value="F:thymidine kinase activity"/>
    <property type="evidence" value="ECO:0007669"/>
    <property type="project" value="UniProtKB-EC"/>
</dbReference>
<gene>
    <name evidence="11" type="ORF">CLV29_0831</name>
</gene>
<comment type="similarity">
    <text evidence="1 9">Belongs to the thymidine kinase family.</text>
</comment>
<keyword evidence="4 8" id="KW-0808">Transferase</keyword>
<dbReference type="EMBL" id="SOAW01000001">
    <property type="protein sequence ID" value="TDT33226.1"/>
    <property type="molecule type" value="Genomic_DNA"/>
</dbReference>
<dbReference type="PANTHER" id="PTHR11441">
    <property type="entry name" value="THYMIDINE KINASE"/>
    <property type="match status" value="1"/>
</dbReference>
<dbReference type="PANTHER" id="PTHR11441:SF0">
    <property type="entry name" value="THYMIDINE KINASE, CYTOSOLIC"/>
    <property type="match status" value="1"/>
</dbReference>
<proteinExistence type="inferred from homology"/>
<name>A0A4R7J8U1_9ACTN</name>
<dbReference type="GO" id="GO:0005524">
    <property type="term" value="F:ATP binding"/>
    <property type="evidence" value="ECO:0007669"/>
    <property type="project" value="UniProtKB-KW"/>
</dbReference>
<dbReference type="InterPro" id="IPR027417">
    <property type="entry name" value="P-loop_NTPase"/>
</dbReference>
<dbReference type="SUPFAM" id="SSF52540">
    <property type="entry name" value="P-loop containing nucleoside triphosphate hydrolases"/>
    <property type="match status" value="1"/>
</dbReference>
<feature type="region of interest" description="Disordered" evidence="10">
    <location>
        <begin position="251"/>
        <end position="270"/>
    </location>
</feature>
<keyword evidence="3 8" id="KW-0237">DNA synthesis</keyword>
<evidence type="ECO:0000256" key="6">
    <source>
        <dbReference type="ARBA" id="ARBA00022777"/>
    </source>
</evidence>
<dbReference type="EC" id="2.7.1.21" evidence="2 8"/>
<accession>A0A4R7J8U1</accession>
<dbReference type="GO" id="GO:0046104">
    <property type="term" value="P:thymidine metabolic process"/>
    <property type="evidence" value="ECO:0007669"/>
    <property type="project" value="TreeGrafter"/>
</dbReference>
<evidence type="ECO:0000313" key="11">
    <source>
        <dbReference type="EMBL" id="TDT33226.1"/>
    </source>
</evidence>
<evidence type="ECO:0000313" key="12">
    <source>
        <dbReference type="Proteomes" id="UP000295371"/>
    </source>
</evidence>
<evidence type="ECO:0000256" key="10">
    <source>
        <dbReference type="SAM" id="MobiDB-lite"/>
    </source>
</evidence>
<dbReference type="Gene3D" id="3.30.60.20">
    <property type="match status" value="1"/>
</dbReference>
<dbReference type="Pfam" id="PF00265">
    <property type="entry name" value="TK"/>
    <property type="match status" value="1"/>
</dbReference>
<protein>
    <recommendedName>
        <fullName evidence="2 8">Thymidine kinase</fullName>
        <ecNumber evidence="2 8">2.7.1.21</ecNumber>
    </recommendedName>
</protein>
<keyword evidence="5 8" id="KW-0547">Nucleotide-binding</keyword>
<evidence type="ECO:0000256" key="4">
    <source>
        <dbReference type="ARBA" id="ARBA00022679"/>
    </source>
</evidence>
<keyword evidence="12" id="KW-1185">Reference proteome</keyword>
<dbReference type="GO" id="GO:0005829">
    <property type="term" value="C:cytosol"/>
    <property type="evidence" value="ECO:0007669"/>
    <property type="project" value="TreeGrafter"/>
</dbReference>